<keyword evidence="4" id="KW-0378">Hydrolase</keyword>
<dbReference type="EMBL" id="CAKKLH010000298">
    <property type="protein sequence ID" value="CAH0109976.1"/>
    <property type="molecule type" value="Genomic_DNA"/>
</dbReference>
<accession>A0A8J2S1Z0</accession>
<proteinExistence type="inferred from homology"/>
<dbReference type="GO" id="GO:0005524">
    <property type="term" value="F:ATP binding"/>
    <property type="evidence" value="ECO:0007669"/>
    <property type="project" value="UniProtKB-KW"/>
</dbReference>
<dbReference type="InterPro" id="IPR014014">
    <property type="entry name" value="RNA_helicase_DEAD_Q_motif"/>
</dbReference>
<keyword evidence="5" id="KW-0347">Helicase</keyword>
<evidence type="ECO:0000256" key="7">
    <source>
        <dbReference type="ARBA" id="ARBA00023186"/>
    </source>
</evidence>
<dbReference type="Proteomes" id="UP000789390">
    <property type="component" value="Unassembled WGS sequence"/>
</dbReference>
<dbReference type="Pfam" id="PF00118">
    <property type="entry name" value="Cpn60_TCP1"/>
    <property type="match status" value="1"/>
</dbReference>
<dbReference type="InterPro" id="IPR017998">
    <property type="entry name" value="Chaperone_TCP-1"/>
</dbReference>
<dbReference type="Gene3D" id="3.30.260.10">
    <property type="entry name" value="TCP-1-like chaperonin intermediate domain"/>
    <property type="match status" value="1"/>
</dbReference>
<protein>
    <recommendedName>
        <fullName evidence="2">RNA helicase</fullName>
        <ecNumber evidence="2">3.6.4.13</ecNumber>
    </recommendedName>
</protein>
<dbReference type="InterPro" id="IPR027410">
    <property type="entry name" value="TCP-1-like_intermed_sf"/>
</dbReference>
<dbReference type="InterPro" id="IPR027417">
    <property type="entry name" value="P-loop_NTPase"/>
</dbReference>
<keyword evidence="3" id="KW-0547">Nucleotide-binding</keyword>
<keyword evidence="11" id="KW-1185">Reference proteome</keyword>
<comment type="similarity">
    <text evidence="1">Belongs to the TCP-1 chaperonin family.</text>
</comment>
<dbReference type="OrthoDB" id="1935484at2759"/>
<gene>
    <name evidence="10" type="ORF">DGAL_LOCUS13469</name>
</gene>
<feature type="domain" description="DEAD-box RNA helicase Q" evidence="9">
    <location>
        <begin position="215"/>
        <end position="243"/>
    </location>
</feature>
<evidence type="ECO:0000256" key="4">
    <source>
        <dbReference type="ARBA" id="ARBA00022801"/>
    </source>
</evidence>
<evidence type="ECO:0000256" key="6">
    <source>
        <dbReference type="ARBA" id="ARBA00022840"/>
    </source>
</evidence>
<feature type="short sequence motif" description="Q motif" evidence="8">
    <location>
        <begin position="215"/>
        <end position="243"/>
    </location>
</feature>
<keyword evidence="7" id="KW-0143">Chaperone</keyword>
<evidence type="ECO:0000256" key="5">
    <source>
        <dbReference type="ARBA" id="ARBA00022806"/>
    </source>
</evidence>
<dbReference type="SUPFAM" id="SSF52029">
    <property type="entry name" value="GroEL apical domain-like"/>
    <property type="match status" value="1"/>
</dbReference>
<dbReference type="InterPro" id="IPR027413">
    <property type="entry name" value="GROEL-like_equatorial_sf"/>
</dbReference>
<organism evidence="10 11">
    <name type="scientific">Daphnia galeata</name>
    <dbReference type="NCBI Taxonomy" id="27404"/>
    <lineage>
        <taxon>Eukaryota</taxon>
        <taxon>Metazoa</taxon>
        <taxon>Ecdysozoa</taxon>
        <taxon>Arthropoda</taxon>
        <taxon>Crustacea</taxon>
        <taxon>Branchiopoda</taxon>
        <taxon>Diplostraca</taxon>
        <taxon>Cladocera</taxon>
        <taxon>Anomopoda</taxon>
        <taxon>Daphniidae</taxon>
        <taxon>Daphnia</taxon>
    </lineage>
</organism>
<name>A0A8J2S1Z0_9CRUS</name>
<sequence>MIACGGSILMNAADLDDSFLRTCQHFEESQIGGHLFDLFKGCPQAKTFTIIIRVLEETERSLQDAIMNFRRAKKNDAVVASGVAIEMELLKQHHEISNTNAGKELMHISAITQSAINIQPQSQLKKEWIHECEKIEEEKEEVKQQSIDDVIHQGFLDNTEYKRNIGEKDRERYVLYCTGSEKDFFKAGINSAENFKNFEKITLQVTGTNLPQYITSFKEAGLCPLFPDNIKKAGYVKPTPIQKGQSLH</sequence>
<comment type="caution">
    <text evidence="10">The sequence shown here is derived from an EMBL/GenBank/DDBJ whole genome shotgun (WGS) entry which is preliminary data.</text>
</comment>
<evidence type="ECO:0000256" key="8">
    <source>
        <dbReference type="PROSITE-ProRule" id="PRU00552"/>
    </source>
</evidence>
<evidence type="ECO:0000259" key="9">
    <source>
        <dbReference type="PROSITE" id="PS51195"/>
    </source>
</evidence>
<keyword evidence="6" id="KW-0067">ATP-binding</keyword>
<dbReference type="Gene3D" id="1.10.560.10">
    <property type="entry name" value="GroEL-like equatorial domain"/>
    <property type="match status" value="1"/>
</dbReference>
<dbReference type="PROSITE" id="PS51195">
    <property type="entry name" value="Q_MOTIF"/>
    <property type="match status" value="1"/>
</dbReference>
<reference evidence="10" key="1">
    <citation type="submission" date="2021-11" db="EMBL/GenBank/DDBJ databases">
        <authorList>
            <person name="Schell T."/>
        </authorList>
    </citation>
    <scope>NUCLEOTIDE SEQUENCE</scope>
    <source>
        <strain evidence="10">M5</strain>
    </source>
</reference>
<dbReference type="Gene3D" id="3.50.7.10">
    <property type="entry name" value="GroEL"/>
    <property type="match status" value="1"/>
</dbReference>
<evidence type="ECO:0000256" key="3">
    <source>
        <dbReference type="ARBA" id="ARBA00022741"/>
    </source>
</evidence>
<evidence type="ECO:0000256" key="2">
    <source>
        <dbReference type="ARBA" id="ARBA00012552"/>
    </source>
</evidence>
<dbReference type="AlphaFoldDB" id="A0A8J2S1Z0"/>
<dbReference type="GO" id="GO:0003724">
    <property type="term" value="F:RNA helicase activity"/>
    <property type="evidence" value="ECO:0007669"/>
    <property type="project" value="UniProtKB-EC"/>
</dbReference>
<dbReference type="PANTHER" id="PTHR11353">
    <property type="entry name" value="CHAPERONIN"/>
    <property type="match status" value="1"/>
</dbReference>
<evidence type="ECO:0000313" key="10">
    <source>
        <dbReference type="EMBL" id="CAH0109976.1"/>
    </source>
</evidence>
<evidence type="ECO:0000256" key="1">
    <source>
        <dbReference type="ARBA" id="ARBA00008020"/>
    </source>
</evidence>
<dbReference type="Gene3D" id="3.40.50.300">
    <property type="entry name" value="P-loop containing nucleotide triphosphate hydrolases"/>
    <property type="match status" value="1"/>
</dbReference>
<dbReference type="GO" id="GO:0016787">
    <property type="term" value="F:hydrolase activity"/>
    <property type="evidence" value="ECO:0007669"/>
    <property type="project" value="UniProtKB-KW"/>
</dbReference>
<evidence type="ECO:0000313" key="11">
    <source>
        <dbReference type="Proteomes" id="UP000789390"/>
    </source>
</evidence>
<dbReference type="InterPro" id="IPR002423">
    <property type="entry name" value="Cpn60/GroEL/TCP-1"/>
</dbReference>
<dbReference type="InterPro" id="IPR027409">
    <property type="entry name" value="GroEL-like_apical_dom_sf"/>
</dbReference>
<dbReference type="GO" id="GO:0140662">
    <property type="term" value="F:ATP-dependent protein folding chaperone"/>
    <property type="evidence" value="ECO:0007669"/>
    <property type="project" value="InterPro"/>
</dbReference>
<dbReference type="EC" id="3.6.4.13" evidence="2"/>